<gene>
    <name evidence="7" type="ORF">J5U22_01564</name>
</gene>
<feature type="transmembrane region" description="Helical" evidence="5">
    <location>
        <begin position="32"/>
        <end position="51"/>
    </location>
</feature>
<keyword evidence="2 5" id="KW-0812">Transmembrane</keyword>
<feature type="transmembrane region" description="Helical" evidence="5">
    <location>
        <begin position="178"/>
        <end position="196"/>
    </location>
</feature>
<feature type="transmembrane region" description="Helical" evidence="5">
    <location>
        <begin position="338"/>
        <end position="358"/>
    </location>
</feature>
<evidence type="ECO:0000313" key="8">
    <source>
        <dbReference type="Proteomes" id="UP000694036"/>
    </source>
</evidence>
<feature type="transmembrane region" description="Helical" evidence="5">
    <location>
        <begin position="149"/>
        <end position="172"/>
    </location>
</feature>
<evidence type="ECO:0000256" key="5">
    <source>
        <dbReference type="SAM" id="Phobius"/>
    </source>
</evidence>
<accession>A0A8F5C0Q3</accession>
<feature type="transmembrane region" description="Helical" evidence="5">
    <location>
        <begin position="91"/>
        <end position="110"/>
    </location>
</feature>
<keyword evidence="3 5" id="KW-1133">Transmembrane helix</keyword>
<dbReference type="Proteomes" id="UP000694036">
    <property type="component" value="Chromosome"/>
</dbReference>
<dbReference type="RefSeq" id="WP_218257732.1">
    <property type="nucleotide sequence ID" value="NZ_CP077713.1"/>
</dbReference>
<dbReference type="InterPro" id="IPR005829">
    <property type="entry name" value="Sugar_transporter_CS"/>
</dbReference>
<feature type="transmembrane region" description="Helical" evidence="5">
    <location>
        <begin position="315"/>
        <end position="332"/>
    </location>
</feature>
<dbReference type="PROSITE" id="PS00217">
    <property type="entry name" value="SUGAR_TRANSPORT_2"/>
    <property type="match status" value="1"/>
</dbReference>
<evidence type="ECO:0000259" key="6">
    <source>
        <dbReference type="PROSITE" id="PS50850"/>
    </source>
</evidence>
<reference evidence="7 8" key="1">
    <citation type="journal article" date="2021" name="Environ. Microbiol.">
        <title>New insights into the diversity and evolution of the archaeal mobilome from three complete genomes of Saccharolobus shibatae.</title>
        <authorList>
            <person name="Medvedeva S."/>
            <person name="Brandt D."/>
            <person name="Cvirkaite-Krupovic V."/>
            <person name="Liu Y."/>
            <person name="Severinov K."/>
            <person name="Ishino S."/>
            <person name="Ishino Y."/>
            <person name="Prangishvili D."/>
            <person name="Kalinowski J."/>
            <person name="Krupovic M."/>
        </authorList>
    </citation>
    <scope>NUCLEOTIDE SEQUENCE [LARGE SCALE GENOMIC DNA]</scope>
    <source>
        <strain evidence="7 8">S38A</strain>
    </source>
</reference>
<evidence type="ECO:0000256" key="2">
    <source>
        <dbReference type="ARBA" id="ARBA00022692"/>
    </source>
</evidence>
<dbReference type="PROSITE" id="PS50850">
    <property type="entry name" value="MFS"/>
    <property type="match status" value="1"/>
</dbReference>
<evidence type="ECO:0000256" key="3">
    <source>
        <dbReference type="ARBA" id="ARBA00022989"/>
    </source>
</evidence>
<feature type="domain" description="Major facilitator superfamily (MFS) profile" evidence="6">
    <location>
        <begin position="20"/>
        <end position="431"/>
    </location>
</feature>
<feature type="transmembrane region" description="Helical" evidence="5">
    <location>
        <begin position="406"/>
        <end position="426"/>
    </location>
</feature>
<sequence>MSEPSDPLKALDEAKLTSTHYRWTVLSALADFLDAGAIVAGGASVSIWISLFHLNSLLLGIIAALSPNAFAAGIGAWIAGPLGDRYGRKAIYTYDLIVYAIGAIVILSAINYYMVIIGYTIVGLAVGVDVPTSWSLIAELAPKRNRGRLMSFTNLFWYIGPIIILLLGIGTVPLGVNSFRVLFGVLTVVAIVTWFLRRGIAESARWGLAKGKEEVVKQALEQLGQSVSAIPKTETKAKWSDMFKYWKGLAFMIPIYIFWGVPAGTFGFFLPFLIEDLAIKSSVIGDLVQIAWFVTAIIGVVGVYMQLSDKMNRKLLYAISSLICAIGFALPIGLPFKILWVALFNVFLFGFGHGMALWPQTRVWSTELFPTEIRNTAQGFVWGWMRIALGIWSIFVPSIITAIGYSAIAAVATSFFILNIILGLLVGPDTHGKSLEEVIKDFYGGKVPVSKVVELDTRPFGNK</sequence>
<evidence type="ECO:0000256" key="1">
    <source>
        <dbReference type="ARBA" id="ARBA00004141"/>
    </source>
</evidence>
<organism evidence="7 8">
    <name type="scientific">Saccharolobus shibatae</name>
    <dbReference type="NCBI Taxonomy" id="2286"/>
    <lineage>
        <taxon>Archaea</taxon>
        <taxon>Thermoproteota</taxon>
        <taxon>Thermoprotei</taxon>
        <taxon>Sulfolobales</taxon>
        <taxon>Sulfolobaceae</taxon>
        <taxon>Saccharolobus</taxon>
    </lineage>
</organism>
<dbReference type="GO" id="GO:0005886">
    <property type="term" value="C:plasma membrane"/>
    <property type="evidence" value="ECO:0007669"/>
    <property type="project" value="TreeGrafter"/>
</dbReference>
<feature type="transmembrane region" description="Helical" evidence="5">
    <location>
        <begin position="57"/>
        <end position="79"/>
    </location>
</feature>
<dbReference type="PANTHER" id="PTHR23508">
    <property type="entry name" value="CARBOXYLIC ACID TRANSPORTER PROTEIN HOMOLOG"/>
    <property type="match status" value="1"/>
</dbReference>
<keyword evidence="4 5" id="KW-0472">Membrane</keyword>
<feature type="transmembrane region" description="Helical" evidence="5">
    <location>
        <begin position="248"/>
        <end position="270"/>
    </location>
</feature>
<comment type="subcellular location">
    <subcellularLocation>
        <location evidence="1">Membrane</location>
        <topology evidence="1">Multi-pass membrane protein</topology>
    </subcellularLocation>
</comment>
<evidence type="ECO:0000313" key="7">
    <source>
        <dbReference type="EMBL" id="QXJ35017.1"/>
    </source>
</evidence>
<dbReference type="GeneID" id="65556977"/>
<dbReference type="AlphaFoldDB" id="A0A8F5C0Q3"/>
<evidence type="ECO:0000256" key="4">
    <source>
        <dbReference type="ARBA" id="ARBA00023136"/>
    </source>
</evidence>
<name>A0A8F5C0Q3_9CREN</name>
<feature type="transmembrane region" description="Helical" evidence="5">
    <location>
        <begin position="379"/>
        <end position="400"/>
    </location>
</feature>
<feature type="transmembrane region" description="Helical" evidence="5">
    <location>
        <begin position="290"/>
        <end position="308"/>
    </location>
</feature>
<dbReference type="Pfam" id="PF00083">
    <property type="entry name" value="Sugar_tr"/>
    <property type="match status" value="1"/>
</dbReference>
<dbReference type="PANTHER" id="PTHR23508:SF10">
    <property type="entry name" value="CARBOXYLIC ACID TRANSPORTER PROTEIN HOMOLOG"/>
    <property type="match status" value="1"/>
</dbReference>
<dbReference type="CDD" id="cd17316">
    <property type="entry name" value="MFS_SV2_like"/>
    <property type="match status" value="1"/>
</dbReference>
<dbReference type="InterPro" id="IPR005828">
    <property type="entry name" value="MFS_sugar_transport-like"/>
</dbReference>
<protein>
    <submittedName>
        <fullName evidence="7">Putative L-rhamnose permease RhaY</fullName>
    </submittedName>
</protein>
<dbReference type="GO" id="GO:0046943">
    <property type="term" value="F:carboxylic acid transmembrane transporter activity"/>
    <property type="evidence" value="ECO:0007669"/>
    <property type="project" value="TreeGrafter"/>
</dbReference>
<dbReference type="InterPro" id="IPR020846">
    <property type="entry name" value="MFS_dom"/>
</dbReference>
<keyword evidence="8" id="KW-1185">Reference proteome</keyword>
<proteinExistence type="predicted"/>
<dbReference type="EMBL" id="CP077713">
    <property type="protein sequence ID" value="QXJ35017.1"/>
    <property type="molecule type" value="Genomic_DNA"/>
</dbReference>